<sequence length="39" mass="4194">MNLVQVCRSHGCATIPCLNNVRSSGTTKFQRGADWGGVE</sequence>
<reference evidence="1" key="1">
    <citation type="journal article" date="2012" name="Nature">
        <title>The tomato genome sequence provides insights into fleshy fruit evolution.</title>
        <authorList>
            <consortium name="Tomato Genome Consortium"/>
        </authorList>
    </citation>
    <scope>NUCLEOTIDE SEQUENCE [LARGE SCALE GENOMIC DNA]</scope>
    <source>
        <strain evidence="1">cv. Heinz 1706</strain>
    </source>
</reference>
<evidence type="ECO:0000313" key="1">
    <source>
        <dbReference type="EnsemblPlants" id="Solyc04g050180.3.1"/>
    </source>
</evidence>
<evidence type="ECO:0000313" key="2">
    <source>
        <dbReference type="Proteomes" id="UP000004994"/>
    </source>
</evidence>
<accession>A0A3Q7G3H4</accession>
<name>A0A3Q7G3H4_SOLLC</name>
<dbReference type="EnsemblPlants" id="Solyc04g050180.3.1">
    <property type="protein sequence ID" value="Solyc04g050180.3.1"/>
    <property type="gene ID" value="Solyc04g050180.3"/>
</dbReference>
<dbReference type="Proteomes" id="UP000004994">
    <property type="component" value="Chromosome 4"/>
</dbReference>
<dbReference type="InParanoid" id="A0A3Q7G3H4"/>
<proteinExistence type="predicted"/>
<dbReference type="Gramene" id="Solyc04g050180.3.1">
    <property type="protein sequence ID" value="Solyc04g050180.3.1"/>
    <property type="gene ID" value="Solyc04g050180.3"/>
</dbReference>
<protein>
    <submittedName>
        <fullName evidence="1">Uncharacterized protein</fullName>
    </submittedName>
</protein>
<reference evidence="1" key="2">
    <citation type="submission" date="2019-01" db="UniProtKB">
        <authorList>
            <consortium name="EnsemblPlants"/>
        </authorList>
    </citation>
    <scope>IDENTIFICATION</scope>
    <source>
        <strain evidence="1">cv. Heinz 1706</strain>
    </source>
</reference>
<dbReference type="PaxDb" id="4081-Solyc04g050180.2.1"/>
<dbReference type="AlphaFoldDB" id="A0A3Q7G3H4"/>
<keyword evidence="2" id="KW-1185">Reference proteome</keyword>
<organism evidence="1">
    <name type="scientific">Solanum lycopersicum</name>
    <name type="common">Tomato</name>
    <name type="synonym">Lycopersicon esculentum</name>
    <dbReference type="NCBI Taxonomy" id="4081"/>
    <lineage>
        <taxon>Eukaryota</taxon>
        <taxon>Viridiplantae</taxon>
        <taxon>Streptophyta</taxon>
        <taxon>Embryophyta</taxon>
        <taxon>Tracheophyta</taxon>
        <taxon>Spermatophyta</taxon>
        <taxon>Magnoliopsida</taxon>
        <taxon>eudicotyledons</taxon>
        <taxon>Gunneridae</taxon>
        <taxon>Pentapetalae</taxon>
        <taxon>asterids</taxon>
        <taxon>lamiids</taxon>
        <taxon>Solanales</taxon>
        <taxon>Solanaceae</taxon>
        <taxon>Solanoideae</taxon>
        <taxon>Solaneae</taxon>
        <taxon>Solanum</taxon>
        <taxon>Solanum subgen. Lycopersicon</taxon>
    </lineage>
</organism>